<keyword evidence="6" id="KW-1185">Reference proteome</keyword>
<dbReference type="GO" id="GO:0005048">
    <property type="term" value="F:signal sequence binding"/>
    <property type="evidence" value="ECO:0007669"/>
    <property type="project" value="UniProtKB-UniRule"/>
</dbReference>
<dbReference type="RefSeq" id="WP_119910297.1">
    <property type="nucleotide sequence ID" value="NZ_QZCH01000008.1"/>
</dbReference>
<dbReference type="HAMAP" id="MF_02200">
    <property type="entry name" value="NapD"/>
    <property type="match status" value="1"/>
</dbReference>
<comment type="caution">
    <text evidence="5">The sequence shown here is derived from an EMBL/GenBank/DDBJ whole genome shotgun (WGS) entry which is preliminary data.</text>
</comment>
<sequence>MSEVKEVHISSLVVYTSVEHVAAVAQAIEAMPEAEIYARDDQGKLVVVIENEGKKHILNTVETINQLDHVLNTSLVYHQVEELVSQCEEAQ</sequence>
<evidence type="ECO:0000256" key="4">
    <source>
        <dbReference type="HAMAP-Rule" id="MF_02200"/>
    </source>
</evidence>
<evidence type="ECO:0000256" key="2">
    <source>
        <dbReference type="ARBA" id="ARBA00022490"/>
    </source>
</evidence>
<name>A0A418YG88_9GAMM</name>
<dbReference type="PANTHER" id="PTHR38603">
    <property type="entry name" value="CHAPERONE NAPD"/>
    <property type="match status" value="1"/>
</dbReference>
<comment type="subcellular location">
    <subcellularLocation>
        <location evidence="1 4">Cytoplasm</location>
    </subcellularLocation>
</comment>
<organism evidence="5 6">
    <name type="scientific">Motilimonas pumila</name>
    <dbReference type="NCBI Taxonomy" id="2303987"/>
    <lineage>
        <taxon>Bacteria</taxon>
        <taxon>Pseudomonadati</taxon>
        <taxon>Pseudomonadota</taxon>
        <taxon>Gammaproteobacteria</taxon>
        <taxon>Alteromonadales</taxon>
        <taxon>Alteromonadales genera incertae sedis</taxon>
        <taxon>Motilimonas</taxon>
    </lineage>
</organism>
<dbReference type="GO" id="GO:0005737">
    <property type="term" value="C:cytoplasm"/>
    <property type="evidence" value="ECO:0007669"/>
    <property type="project" value="UniProtKB-SubCell"/>
</dbReference>
<evidence type="ECO:0000256" key="3">
    <source>
        <dbReference type="ARBA" id="ARBA00023186"/>
    </source>
</evidence>
<reference evidence="5 6" key="1">
    <citation type="submission" date="2018-09" db="EMBL/GenBank/DDBJ databases">
        <authorList>
            <person name="Wang F."/>
        </authorList>
    </citation>
    <scope>NUCLEOTIDE SEQUENCE [LARGE SCALE GENOMIC DNA]</scope>
    <source>
        <strain evidence="5 6">PLHSC7-2</strain>
    </source>
</reference>
<dbReference type="EMBL" id="QZCH01000008">
    <property type="protein sequence ID" value="RJG48487.1"/>
    <property type="molecule type" value="Genomic_DNA"/>
</dbReference>
<keyword evidence="3 4" id="KW-0143">Chaperone</keyword>
<dbReference type="AlphaFoldDB" id="A0A418YG88"/>
<dbReference type="OrthoDB" id="5770785at2"/>
<dbReference type="GO" id="GO:0051224">
    <property type="term" value="P:negative regulation of protein transport"/>
    <property type="evidence" value="ECO:0007669"/>
    <property type="project" value="UniProtKB-UniRule"/>
</dbReference>
<proteinExistence type="inferred from homology"/>
<comment type="subunit">
    <text evidence="4">Interacts with the cytoplasmic NapA precursor.</text>
</comment>
<dbReference type="Gene3D" id="3.30.70.920">
    <property type="match status" value="1"/>
</dbReference>
<dbReference type="Pfam" id="PF03927">
    <property type="entry name" value="NapD"/>
    <property type="match status" value="1"/>
</dbReference>
<gene>
    <name evidence="4" type="primary">napD</name>
    <name evidence="5" type="ORF">D1Z90_08320</name>
</gene>
<dbReference type="InterPro" id="IPR005623">
    <property type="entry name" value="Chaperone_NapD_NO3_reduct"/>
</dbReference>
<accession>A0A418YG88</accession>
<protein>
    <recommendedName>
        <fullName evidence="4">Chaperone NapD</fullName>
    </recommendedName>
    <alternativeName>
        <fullName evidence="4">NapA signal peptide-binding chaperone NapD</fullName>
    </alternativeName>
</protein>
<evidence type="ECO:0000256" key="1">
    <source>
        <dbReference type="ARBA" id="ARBA00004496"/>
    </source>
</evidence>
<reference evidence="5 6" key="2">
    <citation type="submission" date="2019-01" db="EMBL/GenBank/DDBJ databases">
        <title>Motilimonas pumilus sp. nov., isolated from the gut of sea cucumber (Apostichopus japonicus).</title>
        <authorList>
            <person name="Wang F.-Q."/>
            <person name="Ren L.-H."/>
            <person name="Lin Y.-W."/>
            <person name="Sun G.-H."/>
            <person name="Du Z.-J."/>
            <person name="Zhao J.-X."/>
            <person name="Liu X.-J."/>
            <person name="Liu L.-J."/>
        </authorList>
    </citation>
    <scope>NUCLEOTIDE SEQUENCE [LARGE SCALE GENOMIC DNA]</scope>
    <source>
        <strain evidence="5 6">PLHSC7-2</strain>
    </source>
</reference>
<comment type="function">
    <text evidence="4">Chaperone for NapA, the catalytic subunit of the periplasmic nitrate reductase. It binds directly and specifically to the twin-arginine signal peptide of NapA, preventing premature interaction with the Tat translocase and premature export.</text>
</comment>
<evidence type="ECO:0000313" key="5">
    <source>
        <dbReference type="EMBL" id="RJG48487.1"/>
    </source>
</evidence>
<keyword evidence="2 4" id="KW-0963">Cytoplasm</keyword>
<dbReference type="Proteomes" id="UP000283255">
    <property type="component" value="Unassembled WGS sequence"/>
</dbReference>
<evidence type="ECO:0000313" key="6">
    <source>
        <dbReference type="Proteomes" id="UP000283255"/>
    </source>
</evidence>
<comment type="similarity">
    <text evidence="4">Belongs to the NapD family.</text>
</comment>
<dbReference type="PANTHER" id="PTHR38603:SF1">
    <property type="entry name" value="CHAPERONE NAPD"/>
    <property type="match status" value="1"/>
</dbReference>